<feature type="region of interest" description="Disordered" evidence="2">
    <location>
        <begin position="1"/>
        <end position="35"/>
    </location>
</feature>
<feature type="region of interest" description="Disordered" evidence="2">
    <location>
        <begin position="50"/>
        <end position="70"/>
    </location>
</feature>
<evidence type="ECO:0000259" key="3">
    <source>
        <dbReference type="PROSITE" id="PS50157"/>
    </source>
</evidence>
<comment type="caution">
    <text evidence="4">The sequence shown here is derived from an EMBL/GenBank/DDBJ whole genome shotgun (WGS) entry which is preliminary data.</text>
</comment>
<feature type="compositionally biased region" description="Acidic residues" evidence="2">
    <location>
        <begin position="476"/>
        <end position="485"/>
    </location>
</feature>
<keyword evidence="5" id="KW-1185">Reference proteome</keyword>
<dbReference type="GO" id="GO:0008270">
    <property type="term" value="F:zinc ion binding"/>
    <property type="evidence" value="ECO:0007669"/>
    <property type="project" value="UniProtKB-KW"/>
</dbReference>
<feature type="compositionally biased region" description="Acidic residues" evidence="2">
    <location>
        <begin position="14"/>
        <end position="35"/>
    </location>
</feature>
<keyword evidence="1" id="KW-0479">Metal-binding</keyword>
<dbReference type="SUPFAM" id="SSF57667">
    <property type="entry name" value="beta-beta-alpha zinc fingers"/>
    <property type="match status" value="1"/>
</dbReference>
<feature type="compositionally biased region" description="Low complexity" evidence="2">
    <location>
        <begin position="417"/>
        <end position="434"/>
    </location>
</feature>
<gene>
    <name evidence="4" type="ORF">MVEN_00832700</name>
</gene>
<feature type="region of interest" description="Disordered" evidence="2">
    <location>
        <begin position="414"/>
        <end position="434"/>
    </location>
</feature>
<keyword evidence="1" id="KW-0862">Zinc</keyword>
<reference evidence="4" key="1">
    <citation type="submission" date="2020-05" db="EMBL/GenBank/DDBJ databases">
        <title>Mycena genomes resolve the evolution of fungal bioluminescence.</title>
        <authorList>
            <person name="Tsai I.J."/>
        </authorList>
    </citation>
    <scope>NUCLEOTIDE SEQUENCE</scope>
    <source>
        <strain evidence="4">CCC161011</strain>
    </source>
</reference>
<dbReference type="SMART" id="SM00355">
    <property type="entry name" value="ZnF_C2H2"/>
    <property type="match status" value="2"/>
</dbReference>
<sequence>MADVAPIEAAPMEGQEEEEEGDWDGDYEEEEDEDDLAAYAAEARRAIEEQLFSSEKAAPAPVPAQKPPNPKEQAAVATVRAILASLERDSLAQSTLAASKVPEFSGDGLLDILRNIAGSGKIPRGVALPISRFLVTLAKSEVLFGSLRHSDASSLHLKRKREEVDAEEHANKRLRTNHPLYVEVAEAVRVISQTITTSQTLGPPVISTIQPHLHRIFLFTVSSSTVPGANTSALQEVSGLIQVLGVLSGIQIGQESQDIPTAVYPCLADGCGKFFERLYSLRAHQRVHNETGLSWKCAGCSEVFPLRDAIQKHKAPAVGNQPKAECVTAEIVEVQASGDAKMASVSREAEEGELEKDIISEIQTTVLGLHPLLQAHVARALGASPVQATPASNGQATLAGVIAQAQVAQARGSTNDASVATNPSAPASAPASTAGDSAAASLSVYGLSDVQTKQLKEAVNNAASAAQAEAEAQAALEEDGEDANEEGGTNAPPDASSIPPLPP</sequence>
<accession>A0A8H7D1B5</accession>
<feature type="compositionally biased region" description="Pro residues" evidence="2">
    <location>
        <begin position="60"/>
        <end position="70"/>
    </location>
</feature>
<dbReference type="EMBL" id="JACAZI010000006">
    <property type="protein sequence ID" value="KAF7357865.1"/>
    <property type="molecule type" value="Genomic_DNA"/>
</dbReference>
<evidence type="ECO:0000256" key="2">
    <source>
        <dbReference type="SAM" id="MobiDB-lite"/>
    </source>
</evidence>
<dbReference type="Proteomes" id="UP000620124">
    <property type="component" value="Unassembled WGS sequence"/>
</dbReference>
<dbReference type="Pfam" id="PF00096">
    <property type="entry name" value="zf-C2H2"/>
    <property type="match status" value="1"/>
</dbReference>
<keyword evidence="1" id="KW-0863">Zinc-finger</keyword>
<dbReference type="InterPro" id="IPR036236">
    <property type="entry name" value="Znf_C2H2_sf"/>
</dbReference>
<evidence type="ECO:0000313" key="5">
    <source>
        <dbReference type="Proteomes" id="UP000620124"/>
    </source>
</evidence>
<dbReference type="PROSITE" id="PS50157">
    <property type="entry name" value="ZINC_FINGER_C2H2_2"/>
    <property type="match status" value="1"/>
</dbReference>
<feature type="compositionally biased region" description="Low complexity" evidence="2">
    <location>
        <begin position="464"/>
        <end position="475"/>
    </location>
</feature>
<dbReference type="InterPro" id="IPR013087">
    <property type="entry name" value="Znf_C2H2_type"/>
</dbReference>
<protein>
    <submittedName>
        <fullName evidence="4">Transcriptional regulator prz1</fullName>
    </submittedName>
</protein>
<dbReference type="Gene3D" id="3.30.160.60">
    <property type="entry name" value="Classic Zinc Finger"/>
    <property type="match status" value="1"/>
</dbReference>
<feature type="domain" description="C2H2-type" evidence="3">
    <location>
        <begin position="264"/>
        <end position="288"/>
    </location>
</feature>
<dbReference type="AlphaFoldDB" id="A0A8H7D1B5"/>
<proteinExistence type="predicted"/>
<evidence type="ECO:0000313" key="4">
    <source>
        <dbReference type="EMBL" id="KAF7357865.1"/>
    </source>
</evidence>
<feature type="region of interest" description="Disordered" evidence="2">
    <location>
        <begin position="464"/>
        <end position="503"/>
    </location>
</feature>
<feature type="compositionally biased region" description="Low complexity" evidence="2">
    <location>
        <begin position="486"/>
        <end position="503"/>
    </location>
</feature>
<dbReference type="OrthoDB" id="8922241at2759"/>
<dbReference type="PROSITE" id="PS00028">
    <property type="entry name" value="ZINC_FINGER_C2H2_1"/>
    <property type="match status" value="1"/>
</dbReference>
<evidence type="ECO:0000256" key="1">
    <source>
        <dbReference type="PROSITE-ProRule" id="PRU00042"/>
    </source>
</evidence>
<name>A0A8H7D1B5_9AGAR</name>
<organism evidence="4 5">
    <name type="scientific">Mycena venus</name>
    <dbReference type="NCBI Taxonomy" id="2733690"/>
    <lineage>
        <taxon>Eukaryota</taxon>
        <taxon>Fungi</taxon>
        <taxon>Dikarya</taxon>
        <taxon>Basidiomycota</taxon>
        <taxon>Agaricomycotina</taxon>
        <taxon>Agaricomycetes</taxon>
        <taxon>Agaricomycetidae</taxon>
        <taxon>Agaricales</taxon>
        <taxon>Marasmiineae</taxon>
        <taxon>Mycenaceae</taxon>
        <taxon>Mycena</taxon>
    </lineage>
</organism>